<dbReference type="Gene3D" id="2.160.10.10">
    <property type="entry name" value="Hexapeptide repeat proteins"/>
    <property type="match status" value="1"/>
</dbReference>
<dbReference type="HAMAP" id="MF_00523">
    <property type="entry name" value="LpxD"/>
    <property type="match status" value="1"/>
</dbReference>
<evidence type="ECO:0000259" key="8">
    <source>
        <dbReference type="Pfam" id="PF04613"/>
    </source>
</evidence>
<dbReference type="EC" id="2.3.1.191" evidence="7"/>
<feature type="active site" description="Proton acceptor" evidence="7">
    <location>
        <position position="241"/>
    </location>
</feature>
<keyword evidence="6 7" id="KW-0012">Acyltransferase</keyword>
<comment type="catalytic activity">
    <reaction evidence="7">
        <text>a UDP-3-O-[(3R)-3-hydroxyacyl]-alpha-D-glucosamine + a (3R)-hydroxyacyl-[ACP] = a UDP-2-N,3-O-bis[(3R)-3-hydroxyacyl]-alpha-D-glucosamine + holo-[ACP] + H(+)</text>
        <dbReference type="Rhea" id="RHEA:53836"/>
        <dbReference type="Rhea" id="RHEA-COMP:9685"/>
        <dbReference type="Rhea" id="RHEA-COMP:9945"/>
        <dbReference type="ChEBI" id="CHEBI:15378"/>
        <dbReference type="ChEBI" id="CHEBI:64479"/>
        <dbReference type="ChEBI" id="CHEBI:78827"/>
        <dbReference type="ChEBI" id="CHEBI:137740"/>
        <dbReference type="ChEBI" id="CHEBI:137748"/>
        <dbReference type="EC" id="2.3.1.191"/>
    </reaction>
</comment>
<evidence type="ECO:0000256" key="6">
    <source>
        <dbReference type="ARBA" id="ARBA00023315"/>
    </source>
</evidence>
<name>A0A2V1J2T8_9BACT</name>
<dbReference type="PANTHER" id="PTHR43378">
    <property type="entry name" value="UDP-3-O-ACYLGLUCOSAMINE N-ACYLTRANSFERASE"/>
    <property type="match status" value="1"/>
</dbReference>
<dbReference type="InterPro" id="IPR018357">
    <property type="entry name" value="Hexapep_transf_CS"/>
</dbReference>
<keyword evidence="3 7" id="KW-0808">Transferase</keyword>
<dbReference type="NCBIfam" id="NF002060">
    <property type="entry name" value="PRK00892.1"/>
    <property type="match status" value="1"/>
</dbReference>
<dbReference type="Pfam" id="PF04613">
    <property type="entry name" value="LpxD"/>
    <property type="match status" value="1"/>
</dbReference>
<dbReference type="UniPathway" id="UPA00973"/>
<organism evidence="9 10">
    <name type="scientific">Paramuribaculum intestinale</name>
    <dbReference type="NCBI Taxonomy" id="2094151"/>
    <lineage>
        <taxon>Bacteria</taxon>
        <taxon>Pseudomonadati</taxon>
        <taxon>Bacteroidota</taxon>
        <taxon>Bacteroidia</taxon>
        <taxon>Bacteroidales</taxon>
        <taxon>Muribaculaceae</taxon>
        <taxon>Paramuribaculum</taxon>
    </lineage>
</organism>
<dbReference type="GO" id="GO:0016020">
    <property type="term" value="C:membrane"/>
    <property type="evidence" value="ECO:0007669"/>
    <property type="project" value="GOC"/>
</dbReference>
<evidence type="ECO:0000256" key="1">
    <source>
        <dbReference type="ARBA" id="ARBA00022516"/>
    </source>
</evidence>
<evidence type="ECO:0000256" key="7">
    <source>
        <dbReference type="HAMAP-Rule" id="MF_00523"/>
    </source>
</evidence>
<dbReference type="Proteomes" id="UP000244925">
    <property type="component" value="Unassembled WGS sequence"/>
</dbReference>
<dbReference type="InterPro" id="IPR020573">
    <property type="entry name" value="UDP_GlcNAc_AcTrfase_non-rep"/>
</dbReference>
<dbReference type="SUPFAM" id="SSF51161">
    <property type="entry name" value="Trimeric LpxA-like enzymes"/>
    <property type="match status" value="1"/>
</dbReference>
<comment type="caution">
    <text evidence="9">The sequence shown here is derived from an EMBL/GenBank/DDBJ whole genome shotgun (WGS) entry which is preliminary data.</text>
</comment>
<dbReference type="Pfam" id="PF00132">
    <property type="entry name" value="Hexapep"/>
    <property type="match status" value="3"/>
</dbReference>
<reference evidence="10" key="1">
    <citation type="submission" date="2018-02" db="EMBL/GenBank/DDBJ databases">
        <authorList>
            <person name="Clavel T."/>
            <person name="Strowig T."/>
        </authorList>
    </citation>
    <scope>NUCLEOTIDE SEQUENCE [LARGE SCALE GENOMIC DNA]</scope>
    <source>
        <strain evidence="10">DSM 100764</strain>
    </source>
</reference>
<evidence type="ECO:0000256" key="5">
    <source>
        <dbReference type="ARBA" id="ARBA00023098"/>
    </source>
</evidence>
<dbReference type="GeneID" id="93423341"/>
<protein>
    <recommendedName>
        <fullName evidence="7">UDP-3-O-acylglucosamine N-acyltransferase</fullName>
        <ecNumber evidence="7">2.3.1.191</ecNumber>
    </recommendedName>
</protein>
<accession>A0A2V1J2T8</accession>
<keyword evidence="5 7" id="KW-0443">Lipid metabolism</keyword>
<dbReference type="AlphaFoldDB" id="A0A2V1J2T8"/>
<dbReference type="RefSeq" id="WP_107035158.1">
    <property type="nucleotide sequence ID" value="NZ_CAOLHR010000001.1"/>
</dbReference>
<evidence type="ECO:0000313" key="10">
    <source>
        <dbReference type="Proteomes" id="UP000244925"/>
    </source>
</evidence>
<dbReference type="InterPro" id="IPR001451">
    <property type="entry name" value="Hexapep"/>
</dbReference>
<keyword evidence="4 7" id="KW-0677">Repeat</keyword>
<comment type="similarity">
    <text evidence="7">Belongs to the transferase hexapeptide repeat family. LpxD subfamily.</text>
</comment>
<comment type="subunit">
    <text evidence="7">Homotrimer.</text>
</comment>
<dbReference type="GO" id="GO:0009245">
    <property type="term" value="P:lipid A biosynthetic process"/>
    <property type="evidence" value="ECO:0007669"/>
    <property type="project" value="UniProtKB-UniRule"/>
</dbReference>
<evidence type="ECO:0000256" key="4">
    <source>
        <dbReference type="ARBA" id="ARBA00022737"/>
    </source>
</evidence>
<evidence type="ECO:0000313" key="9">
    <source>
        <dbReference type="EMBL" id="PWB09137.1"/>
    </source>
</evidence>
<proteinExistence type="inferred from homology"/>
<dbReference type="GO" id="GO:0103118">
    <property type="term" value="F:UDP-3-O-[(3R)-3-hydroxyacyl]-glucosamine N-acyltransferase activity"/>
    <property type="evidence" value="ECO:0007669"/>
    <property type="project" value="UniProtKB-EC"/>
</dbReference>
<dbReference type="Gene3D" id="3.40.1390.10">
    <property type="entry name" value="MurE/MurF, N-terminal domain"/>
    <property type="match status" value="1"/>
</dbReference>
<keyword evidence="1 7" id="KW-0444">Lipid biosynthesis</keyword>
<dbReference type="NCBIfam" id="TIGR01853">
    <property type="entry name" value="lipid_A_lpxD"/>
    <property type="match status" value="1"/>
</dbReference>
<keyword evidence="2 7" id="KW-0441">Lipid A biosynthesis</keyword>
<evidence type="ECO:0000256" key="2">
    <source>
        <dbReference type="ARBA" id="ARBA00022556"/>
    </source>
</evidence>
<dbReference type="CDD" id="cd03352">
    <property type="entry name" value="LbH_LpxD"/>
    <property type="match status" value="1"/>
</dbReference>
<keyword evidence="10" id="KW-1185">Reference proteome</keyword>
<dbReference type="EMBL" id="PUBV01000003">
    <property type="protein sequence ID" value="PWB09137.1"/>
    <property type="molecule type" value="Genomic_DNA"/>
</dbReference>
<dbReference type="GO" id="GO:0016410">
    <property type="term" value="F:N-acyltransferase activity"/>
    <property type="evidence" value="ECO:0007669"/>
    <property type="project" value="InterPro"/>
</dbReference>
<feature type="domain" description="UDP-3-O-[3-hydroxymyristoyl] glucosamine N-acyltransferase non-repeat region" evidence="8">
    <location>
        <begin position="22"/>
        <end position="89"/>
    </location>
</feature>
<dbReference type="PROSITE" id="PS00101">
    <property type="entry name" value="HEXAPEP_TRANSFERASES"/>
    <property type="match status" value="1"/>
</dbReference>
<comment type="function">
    <text evidence="7">Catalyzes the N-acylation of UDP-3-O-acylglucosamine using 3-hydroxyacyl-ACP as the acyl donor. Is involved in the biosynthesis of lipid A, a phosphorylated glycolipid that anchors the lipopolysaccharide to the outer membrane of the cell.</text>
</comment>
<dbReference type="InterPro" id="IPR011004">
    <property type="entry name" value="Trimer_LpxA-like_sf"/>
</dbReference>
<evidence type="ECO:0000256" key="3">
    <source>
        <dbReference type="ARBA" id="ARBA00022679"/>
    </source>
</evidence>
<dbReference type="InterPro" id="IPR007691">
    <property type="entry name" value="LpxD"/>
</dbReference>
<sequence length="342" mass="36196">MEFTAGQIAALAEGVVEGDESVKINTFAKIEEGRQGAISFLANPKYTPYIYETLSSAVLVSRDFVAEKPVKATLIRVDDPYATVARLLAMVDQLMNPPRRGVEQPCFIAEGVEVPDDVYIGAFAYIGAGAKIGSGAQIYPQAYVGDGVSVGDGTIIYAGAKIYRGCRIGKRCIIHSGAVIGADGFGFAPTDHGYEKIPQTGNVDIADDVEIGANTTIDRAMMGSTRICRGVKLDNLIQIAHNCEVGADTVMAAQGGVAGSTKLGERCMVGGQVGLAGHIHIGDEVHIGAQSGINKDVAAGSRLFGYPATDVVSYGRQALAIRKLPTLYKRVDEIERLIKDNK</sequence>
<comment type="pathway">
    <text evidence="7">Bacterial outer membrane biogenesis; LPS lipid A biosynthesis.</text>
</comment>
<gene>
    <name evidence="7 9" type="primary">lpxD</name>
    <name evidence="9" type="ORF">C5O25_02520</name>
</gene>
<dbReference type="PANTHER" id="PTHR43378:SF2">
    <property type="entry name" value="UDP-3-O-ACYLGLUCOSAMINE N-ACYLTRANSFERASE 1, MITOCHONDRIAL-RELATED"/>
    <property type="match status" value="1"/>
</dbReference>